<evidence type="ECO:0000313" key="1">
    <source>
        <dbReference type="EMBL" id="KNC24873.1"/>
    </source>
</evidence>
<keyword evidence="2" id="KW-1185">Reference proteome</keyword>
<reference evidence="1 2" key="1">
    <citation type="journal article" date="2015" name="Nat. Commun.">
        <title>Lucilia cuprina genome unlocks parasitic fly biology to underpin future interventions.</title>
        <authorList>
            <person name="Anstead C.A."/>
            <person name="Korhonen P.K."/>
            <person name="Young N.D."/>
            <person name="Hall R.S."/>
            <person name="Jex A.R."/>
            <person name="Murali S.C."/>
            <person name="Hughes D.S."/>
            <person name="Lee S.F."/>
            <person name="Perry T."/>
            <person name="Stroehlein A.J."/>
            <person name="Ansell B.R."/>
            <person name="Breugelmans B."/>
            <person name="Hofmann A."/>
            <person name="Qu J."/>
            <person name="Dugan S."/>
            <person name="Lee S.L."/>
            <person name="Chao H."/>
            <person name="Dinh H."/>
            <person name="Han Y."/>
            <person name="Doddapaneni H.V."/>
            <person name="Worley K.C."/>
            <person name="Muzny D.M."/>
            <person name="Ioannidis P."/>
            <person name="Waterhouse R.M."/>
            <person name="Zdobnov E.M."/>
            <person name="James P.J."/>
            <person name="Bagnall N.H."/>
            <person name="Kotze A.C."/>
            <person name="Gibbs R.A."/>
            <person name="Richards S."/>
            <person name="Batterham P."/>
            <person name="Gasser R.B."/>
        </authorList>
    </citation>
    <scope>NUCLEOTIDE SEQUENCE [LARGE SCALE GENOMIC DNA]</scope>
    <source>
        <strain evidence="1 2">LS</strain>
        <tissue evidence="1">Full body</tissue>
    </source>
</reference>
<accession>A0A0L0BXX2</accession>
<dbReference type="EMBL" id="JRES01001168">
    <property type="protein sequence ID" value="KNC24873.1"/>
    <property type="molecule type" value="Genomic_DNA"/>
</dbReference>
<sequence>MEMSKRHLIMPKFMIFWYRTSNLRMITRIFGYEVFAKTFDKINARANANENNILKLLVQYMIIPLMLDNTMPEFFRFCQDVEKLETLGPLQCLVEPETNLIVPINYDNTMPEFFRFCKDVEKLKTLGCLHCLVEPETNLIVKNIHFEESLS</sequence>
<protein>
    <submittedName>
        <fullName evidence="1">Uncharacterized protein</fullName>
    </submittedName>
</protein>
<dbReference type="Proteomes" id="UP000037069">
    <property type="component" value="Unassembled WGS sequence"/>
</dbReference>
<proteinExistence type="predicted"/>
<evidence type="ECO:0000313" key="2">
    <source>
        <dbReference type="Proteomes" id="UP000037069"/>
    </source>
</evidence>
<name>A0A0L0BXX2_LUCCU</name>
<organism evidence="1 2">
    <name type="scientific">Lucilia cuprina</name>
    <name type="common">Green bottle fly</name>
    <name type="synonym">Australian sheep blowfly</name>
    <dbReference type="NCBI Taxonomy" id="7375"/>
    <lineage>
        <taxon>Eukaryota</taxon>
        <taxon>Metazoa</taxon>
        <taxon>Ecdysozoa</taxon>
        <taxon>Arthropoda</taxon>
        <taxon>Hexapoda</taxon>
        <taxon>Insecta</taxon>
        <taxon>Pterygota</taxon>
        <taxon>Neoptera</taxon>
        <taxon>Endopterygota</taxon>
        <taxon>Diptera</taxon>
        <taxon>Brachycera</taxon>
        <taxon>Muscomorpha</taxon>
        <taxon>Oestroidea</taxon>
        <taxon>Calliphoridae</taxon>
        <taxon>Luciliinae</taxon>
        <taxon>Lucilia</taxon>
    </lineage>
</organism>
<dbReference type="AlphaFoldDB" id="A0A0L0BXX2"/>
<comment type="caution">
    <text evidence="1">The sequence shown here is derived from an EMBL/GenBank/DDBJ whole genome shotgun (WGS) entry which is preliminary data.</text>
</comment>
<gene>
    <name evidence="1" type="ORF">FF38_07879</name>
</gene>